<organism evidence="1">
    <name type="scientific">Anthurium amnicola</name>
    <dbReference type="NCBI Taxonomy" id="1678845"/>
    <lineage>
        <taxon>Eukaryota</taxon>
        <taxon>Viridiplantae</taxon>
        <taxon>Streptophyta</taxon>
        <taxon>Embryophyta</taxon>
        <taxon>Tracheophyta</taxon>
        <taxon>Spermatophyta</taxon>
        <taxon>Magnoliopsida</taxon>
        <taxon>Liliopsida</taxon>
        <taxon>Araceae</taxon>
        <taxon>Pothoideae</taxon>
        <taxon>Potheae</taxon>
        <taxon>Anthurium</taxon>
    </lineage>
</organism>
<reference evidence="1" key="1">
    <citation type="submission" date="2015-07" db="EMBL/GenBank/DDBJ databases">
        <title>Transcriptome Assembly of Anthurium amnicola.</title>
        <authorList>
            <person name="Suzuki J."/>
        </authorList>
    </citation>
    <scope>NUCLEOTIDE SEQUENCE</scope>
</reference>
<gene>
    <name evidence="1" type="primary">RAB26_1</name>
    <name evidence="1" type="ORF">g.77751</name>
</gene>
<dbReference type="EMBL" id="GDJX01026842">
    <property type="protein sequence ID" value="JAT41094.1"/>
    <property type="molecule type" value="Transcribed_RNA"/>
</dbReference>
<evidence type="ECO:0000313" key="1">
    <source>
        <dbReference type="EMBL" id="JAT41094.1"/>
    </source>
</evidence>
<protein>
    <submittedName>
        <fullName evidence="1">Ras-related protein Rab-26</fullName>
    </submittedName>
</protein>
<accession>A0A1D1XF97</accession>
<proteinExistence type="predicted"/>
<dbReference type="AlphaFoldDB" id="A0A1D1XF97"/>
<sequence>MTQLQRALVRLGLKRTLTGHLTLFRRLLRFLRDRVLACSAGSPRRYRRLGRCPSATHEAAAALPGELAVEAAATIPGCSDGHDGDSDLVALKISLLGDCHIGKTTFMVRNRGIAGPQKKKKTLPFIVFQAHIKQKYSFRFLSPLFFHLLAC</sequence>
<name>A0A1D1XF97_9ARAE</name>